<feature type="compositionally biased region" description="Polar residues" evidence="1">
    <location>
        <begin position="70"/>
        <end position="80"/>
    </location>
</feature>
<dbReference type="AlphaFoldDB" id="A0A139GUB1"/>
<name>A0A139GUB1_9PEZI</name>
<dbReference type="Gene3D" id="1.10.357.40">
    <property type="entry name" value="YbiA-like"/>
    <property type="match status" value="1"/>
</dbReference>
<sequence length="506" mass="58381">MDGYSNGADVPPLIQEMPKQQKPHDPPADAVTQNGSALPQQNTAHLEHLRGSRPEPTANLGELQGKKRSNTASSNTNSDISDIRYRFQPRSKKAKTTKDQQEQHRAEVGRNNTLKRKRELLSPNRAISKRIQQDCVPLSAPLVVDDPQGRERFNTEWQGYKPNESTRRVTWRVIYTPEDEVGHILFYGHCLRYGGPFCFLSNFYKADFKVKEWPGHKFTSVEHMLQFCKAFIIGTAEERFTEVIQYGEPPQPLSSRHLARLILAKGKVVSASVIAEYGRAFSAFRKSDPRWWNSWAPTWDRLKEDVLRKAIYAKFEGDWDLKRLMMQTGSYRLYEASPRDSKFGIGQAAHEASLTTLGKGENMLGRLLEEYREDARGREPQWPHTFNFDYFHKMENACVAKQNPKLTEVEKEALERQAGQHWRDWMESGQGLKALGKSIRGRLRQEERAYKISEQDALARLEKLRLERRESNENIEQTKDGEINAEGSESRSQEGRRTASKRFNQR</sequence>
<dbReference type="EMBL" id="LFZN01000392">
    <property type="protein sequence ID" value="KXS93757.1"/>
    <property type="molecule type" value="Genomic_DNA"/>
</dbReference>
<feature type="compositionally biased region" description="Polar residues" evidence="1">
    <location>
        <begin position="31"/>
        <end position="44"/>
    </location>
</feature>
<feature type="compositionally biased region" description="Basic and acidic residues" evidence="1">
    <location>
        <begin position="466"/>
        <end position="497"/>
    </location>
</feature>
<evidence type="ECO:0000313" key="3">
    <source>
        <dbReference type="EMBL" id="KXS93757.1"/>
    </source>
</evidence>
<dbReference type="Proteomes" id="UP000070133">
    <property type="component" value="Unassembled WGS sequence"/>
</dbReference>
<organism evidence="3 4">
    <name type="scientific">Pseudocercospora eumusae</name>
    <dbReference type="NCBI Taxonomy" id="321146"/>
    <lineage>
        <taxon>Eukaryota</taxon>
        <taxon>Fungi</taxon>
        <taxon>Dikarya</taxon>
        <taxon>Ascomycota</taxon>
        <taxon>Pezizomycotina</taxon>
        <taxon>Dothideomycetes</taxon>
        <taxon>Dothideomycetidae</taxon>
        <taxon>Mycosphaerellales</taxon>
        <taxon>Mycosphaerellaceae</taxon>
        <taxon>Pseudocercospora</taxon>
    </lineage>
</organism>
<evidence type="ECO:0000259" key="2">
    <source>
        <dbReference type="Pfam" id="PF08719"/>
    </source>
</evidence>
<feature type="domain" description="NADAR" evidence="2">
    <location>
        <begin position="196"/>
        <end position="374"/>
    </location>
</feature>
<accession>A0A139GUB1</accession>
<dbReference type="Pfam" id="PF08719">
    <property type="entry name" value="NADAR"/>
    <property type="match status" value="1"/>
</dbReference>
<keyword evidence="4" id="KW-1185">Reference proteome</keyword>
<evidence type="ECO:0000313" key="4">
    <source>
        <dbReference type="Proteomes" id="UP000070133"/>
    </source>
</evidence>
<dbReference type="InterPro" id="IPR012816">
    <property type="entry name" value="NADAR"/>
</dbReference>
<feature type="region of interest" description="Disordered" evidence="1">
    <location>
        <begin position="1"/>
        <end position="123"/>
    </location>
</feature>
<feature type="compositionally biased region" description="Basic and acidic residues" evidence="1">
    <location>
        <begin position="96"/>
        <end position="108"/>
    </location>
</feature>
<gene>
    <name evidence="3" type="ORF">AC578_10826</name>
</gene>
<feature type="region of interest" description="Disordered" evidence="1">
    <location>
        <begin position="466"/>
        <end position="506"/>
    </location>
</feature>
<proteinExistence type="predicted"/>
<dbReference type="CDD" id="cd15457">
    <property type="entry name" value="NADAR"/>
    <property type="match status" value="1"/>
</dbReference>
<reference evidence="3 4" key="1">
    <citation type="submission" date="2015-07" db="EMBL/GenBank/DDBJ databases">
        <title>Comparative genomics of the Sigatoka disease complex on banana suggests a link between parallel evolutionary changes in Pseudocercospora fijiensis and Pseudocercospora eumusae and increased virulence on the banana host.</title>
        <authorList>
            <person name="Chang T.-C."/>
            <person name="Salvucci A."/>
            <person name="Crous P.W."/>
            <person name="Stergiopoulos I."/>
        </authorList>
    </citation>
    <scope>NUCLEOTIDE SEQUENCE [LARGE SCALE GENOMIC DNA]</scope>
    <source>
        <strain evidence="3 4">CBS 114824</strain>
    </source>
</reference>
<dbReference type="InterPro" id="IPR037238">
    <property type="entry name" value="YbiA-like_sf"/>
</dbReference>
<comment type="caution">
    <text evidence="3">The sequence shown here is derived from an EMBL/GenBank/DDBJ whole genome shotgun (WGS) entry which is preliminary data.</text>
</comment>
<protein>
    <recommendedName>
        <fullName evidence="2">NADAR domain-containing protein</fullName>
    </recommendedName>
</protein>
<dbReference type="SUPFAM" id="SSF143990">
    <property type="entry name" value="YbiA-like"/>
    <property type="match status" value="1"/>
</dbReference>
<dbReference type="OrthoDB" id="3878968at2759"/>
<evidence type="ECO:0000256" key="1">
    <source>
        <dbReference type="SAM" id="MobiDB-lite"/>
    </source>
</evidence>